<keyword evidence="5 12" id="KW-0812">Transmembrane</keyword>
<dbReference type="GO" id="GO:0005765">
    <property type="term" value="C:lysosomal membrane"/>
    <property type="evidence" value="ECO:0007669"/>
    <property type="project" value="UniProtKB-SubCell"/>
</dbReference>
<evidence type="ECO:0000256" key="3">
    <source>
        <dbReference type="ARBA" id="ARBA00008090"/>
    </source>
</evidence>
<keyword evidence="14" id="KW-1185">Reference proteome</keyword>
<feature type="transmembrane region" description="Helical" evidence="12">
    <location>
        <begin position="124"/>
        <end position="148"/>
    </location>
</feature>
<organism evidence="13 14">
    <name type="scientific">Diabrotica balteata</name>
    <name type="common">Banded cucumber beetle</name>
    <dbReference type="NCBI Taxonomy" id="107213"/>
    <lineage>
        <taxon>Eukaryota</taxon>
        <taxon>Metazoa</taxon>
        <taxon>Ecdysozoa</taxon>
        <taxon>Arthropoda</taxon>
        <taxon>Hexapoda</taxon>
        <taxon>Insecta</taxon>
        <taxon>Pterygota</taxon>
        <taxon>Neoptera</taxon>
        <taxon>Endopterygota</taxon>
        <taxon>Coleoptera</taxon>
        <taxon>Polyphaga</taxon>
        <taxon>Cucujiformia</taxon>
        <taxon>Chrysomeloidea</taxon>
        <taxon>Chrysomelidae</taxon>
        <taxon>Galerucinae</taxon>
        <taxon>Diabroticina</taxon>
        <taxon>Diabroticites</taxon>
        <taxon>Diabrotica</taxon>
    </lineage>
</organism>
<evidence type="ECO:0000256" key="11">
    <source>
        <dbReference type="ARBA" id="ARBA00046593"/>
    </source>
</evidence>
<dbReference type="InterPro" id="IPR019317">
    <property type="entry name" value="BRI3"/>
</dbReference>
<evidence type="ECO:0000313" key="14">
    <source>
        <dbReference type="Proteomes" id="UP001153709"/>
    </source>
</evidence>
<keyword evidence="8" id="KW-0458">Lysosome</keyword>
<sequence length="161" mass="18226">MFTDEATFTRREVFNWRNSDYWEEENPHAIKARHFQHEFKLNIWCGIIGDQLLGPMDYDLEDPGNAPQNYQQPQPNYGYPPQQQTPQPIIMMQPPTQTSTSVTVNTSGGIGVGCPVCHNNSWTGSYSCCAWCLAIVCFPIGIICCCCMRRKKCTKCGYTVG</sequence>
<evidence type="ECO:0000313" key="13">
    <source>
        <dbReference type="EMBL" id="CAG9840654.1"/>
    </source>
</evidence>
<keyword evidence="7 12" id="KW-0472">Membrane</keyword>
<evidence type="ECO:0000256" key="4">
    <source>
        <dbReference type="ARBA" id="ARBA00022490"/>
    </source>
</evidence>
<dbReference type="Pfam" id="PF10164">
    <property type="entry name" value="BRI3"/>
    <property type="match status" value="1"/>
</dbReference>
<name>A0A9N9T824_DIABA</name>
<dbReference type="GO" id="GO:0048471">
    <property type="term" value="C:perinuclear region of cytoplasm"/>
    <property type="evidence" value="ECO:0007669"/>
    <property type="project" value="UniProtKB-SubCell"/>
</dbReference>
<dbReference type="OrthoDB" id="2564984at2759"/>
<accession>A0A9N9T824</accession>
<dbReference type="PANTHER" id="PTHR13551">
    <property type="entry name" value="BRAIN PROTEIN I3"/>
    <property type="match status" value="1"/>
</dbReference>
<protein>
    <recommendedName>
        <fullName evidence="9">Membrane protein BRI3</fullName>
    </recommendedName>
    <alternativeName>
        <fullName evidence="10">Brain protein I3</fullName>
    </alternativeName>
</protein>
<evidence type="ECO:0000256" key="10">
    <source>
        <dbReference type="ARBA" id="ARBA00035449"/>
    </source>
</evidence>
<keyword evidence="4" id="KW-0963">Cytoplasm</keyword>
<comment type="subunit">
    <text evidence="11">Interacts with BRI3BP. Interacts with MGAT1 and IFITM3.</text>
</comment>
<evidence type="ECO:0000256" key="9">
    <source>
        <dbReference type="ARBA" id="ARBA00035284"/>
    </source>
</evidence>
<reference evidence="13" key="1">
    <citation type="submission" date="2022-01" db="EMBL/GenBank/DDBJ databases">
        <authorList>
            <person name="King R."/>
        </authorList>
    </citation>
    <scope>NUCLEOTIDE SEQUENCE</scope>
</reference>
<comment type="subcellular location">
    <subcellularLocation>
        <location evidence="2">Cytoplasm</location>
        <location evidence="2">Perinuclear region</location>
    </subcellularLocation>
    <subcellularLocation>
        <location evidence="1">Lysosome membrane</location>
        <topology evidence="1">Multi-pass membrane protein</topology>
    </subcellularLocation>
</comment>
<evidence type="ECO:0000256" key="7">
    <source>
        <dbReference type="ARBA" id="ARBA00023136"/>
    </source>
</evidence>
<evidence type="ECO:0000256" key="5">
    <source>
        <dbReference type="ARBA" id="ARBA00022692"/>
    </source>
</evidence>
<dbReference type="Proteomes" id="UP001153709">
    <property type="component" value="Chromosome 9"/>
</dbReference>
<evidence type="ECO:0000256" key="6">
    <source>
        <dbReference type="ARBA" id="ARBA00022989"/>
    </source>
</evidence>
<evidence type="ECO:0000256" key="2">
    <source>
        <dbReference type="ARBA" id="ARBA00004556"/>
    </source>
</evidence>
<evidence type="ECO:0000256" key="1">
    <source>
        <dbReference type="ARBA" id="ARBA00004155"/>
    </source>
</evidence>
<dbReference type="EMBL" id="OU898284">
    <property type="protein sequence ID" value="CAG9840654.1"/>
    <property type="molecule type" value="Genomic_DNA"/>
</dbReference>
<proteinExistence type="inferred from homology"/>
<keyword evidence="6 12" id="KW-1133">Transmembrane helix</keyword>
<gene>
    <name evidence="13" type="ORF">DIABBA_LOCUS13279</name>
</gene>
<dbReference type="PANTHER" id="PTHR13551:SF1">
    <property type="entry name" value="MEMBRANE PROTEIN BRI3"/>
    <property type="match status" value="1"/>
</dbReference>
<evidence type="ECO:0000256" key="8">
    <source>
        <dbReference type="ARBA" id="ARBA00023228"/>
    </source>
</evidence>
<comment type="similarity">
    <text evidence="3">Belongs to the BRI3 family.</text>
</comment>
<evidence type="ECO:0000256" key="12">
    <source>
        <dbReference type="SAM" id="Phobius"/>
    </source>
</evidence>
<dbReference type="AlphaFoldDB" id="A0A9N9T824"/>